<feature type="domain" description="ChsH2 rubredoxin-like zinc ribbon" evidence="2">
    <location>
        <begin position="37"/>
        <end position="67"/>
    </location>
</feature>
<comment type="caution">
    <text evidence="3">The sequence shown here is derived from an EMBL/GenBank/DDBJ whole genome shotgun (WGS) entry which is preliminary data.</text>
</comment>
<evidence type="ECO:0000259" key="1">
    <source>
        <dbReference type="Pfam" id="PF01796"/>
    </source>
</evidence>
<dbReference type="AlphaFoldDB" id="A0A9D8KDV9"/>
<sequence length="152" mass="17237">MTQKAGDQELIVYKSRIKVPYTWSVGEVGSRFLTEIKENQKIWGTRCPVCDAVFVPPKKTCTYCFVPIHEWTEVKDEGVLQTYTIARYKTDLIPQDSPQIIGIILLDGADTGLVHLIGEAPPEKIKVGMRVKAVFNKDRKGHILDIKHFKPI</sequence>
<dbReference type="SUPFAM" id="SSF50249">
    <property type="entry name" value="Nucleic acid-binding proteins"/>
    <property type="match status" value="1"/>
</dbReference>
<evidence type="ECO:0000313" key="3">
    <source>
        <dbReference type="EMBL" id="MBN1572292.1"/>
    </source>
</evidence>
<evidence type="ECO:0000313" key="4">
    <source>
        <dbReference type="Proteomes" id="UP000809273"/>
    </source>
</evidence>
<dbReference type="Pfam" id="PF12172">
    <property type="entry name" value="zf-ChsH2"/>
    <property type="match status" value="1"/>
</dbReference>
<organism evidence="3 4">
    <name type="scientific">Candidatus Zymogenus saltonus</name>
    <dbReference type="NCBI Taxonomy" id="2844893"/>
    <lineage>
        <taxon>Bacteria</taxon>
        <taxon>Deltaproteobacteria</taxon>
        <taxon>Candidatus Zymogenia</taxon>
        <taxon>Candidatus Zymogeniales</taxon>
        <taxon>Candidatus Zymogenaceae</taxon>
        <taxon>Candidatus Zymogenus</taxon>
    </lineage>
</organism>
<dbReference type="InterPro" id="IPR052513">
    <property type="entry name" value="Thioester_dehydratase-like"/>
</dbReference>
<protein>
    <submittedName>
        <fullName evidence="3">Zn-ribbon domain-containing OB-fold protein</fullName>
    </submittedName>
</protein>
<reference evidence="3" key="2">
    <citation type="submission" date="2021-01" db="EMBL/GenBank/DDBJ databases">
        <authorList>
            <person name="Hahn C.R."/>
            <person name="Youssef N.H."/>
            <person name="Elshahed M."/>
        </authorList>
    </citation>
    <scope>NUCLEOTIDE SEQUENCE</scope>
    <source>
        <strain evidence="3">Zod_Metabat.24</strain>
    </source>
</reference>
<dbReference type="InterPro" id="IPR012340">
    <property type="entry name" value="NA-bd_OB-fold"/>
</dbReference>
<accession>A0A9D8KDV9</accession>
<reference evidence="3" key="1">
    <citation type="journal article" date="2021" name="Environ. Microbiol.">
        <title>Genomic characterization of three novel Desulfobacterota classes expand the metabolic and phylogenetic diversity of the phylum.</title>
        <authorList>
            <person name="Murphy C.L."/>
            <person name="Biggerstaff J."/>
            <person name="Eichhorn A."/>
            <person name="Ewing E."/>
            <person name="Shahan R."/>
            <person name="Soriano D."/>
            <person name="Stewart S."/>
            <person name="VanMol K."/>
            <person name="Walker R."/>
            <person name="Walters P."/>
            <person name="Elshahed M.S."/>
            <person name="Youssef N.H."/>
        </authorList>
    </citation>
    <scope>NUCLEOTIDE SEQUENCE</scope>
    <source>
        <strain evidence="3">Zod_Metabat.24</strain>
    </source>
</reference>
<dbReference type="InterPro" id="IPR022002">
    <property type="entry name" value="ChsH2_Znr"/>
</dbReference>
<feature type="domain" description="ChsH2 C-terminal OB-fold" evidence="1">
    <location>
        <begin position="71"/>
        <end position="135"/>
    </location>
</feature>
<dbReference type="Gene3D" id="6.10.30.10">
    <property type="match status" value="1"/>
</dbReference>
<dbReference type="PANTHER" id="PTHR34075:SF4">
    <property type="entry name" value="DUF35 DOMAIN-CONTAINING PROTEIN"/>
    <property type="match status" value="1"/>
</dbReference>
<dbReference type="Pfam" id="PF01796">
    <property type="entry name" value="OB_ChsH2_C"/>
    <property type="match status" value="1"/>
</dbReference>
<name>A0A9D8KDV9_9DELT</name>
<dbReference type="EMBL" id="JAFGIX010000019">
    <property type="protein sequence ID" value="MBN1572292.1"/>
    <property type="molecule type" value="Genomic_DNA"/>
</dbReference>
<evidence type="ECO:0000259" key="2">
    <source>
        <dbReference type="Pfam" id="PF12172"/>
    </source>
</evidence>
<gene>
    <name evidence="3" type="ORF">JW984_03755</name>
</gene>
<dbReference type="Gene3D" id="2.40.50.140">
    <property type="entry name" value="Nucleic acid-binding proteins"/>
    <property type="match status" value="1"/>
</dbReference>
<dbReference type="Proteomes" id="UP000809273">
    <property type="component" value="Unassembled WGS sequence"/>
</dbReference>
<dbReference type="PANTHER" id="PTHR34075">
    <property type="entry name" value="BLR3430 PROTEIN"/>
    <property type="match status" value="1"/>
</dbReference>
<proteinExistence type="predicted"/>
<dbReference type="InterPro" id="IPR002878">
    <property type="entry name" value="ChsH2_C"/>
</dbReference>